<evidence type="ECO:0000313" key="10">
    <source>
        <dbReference type="Proteomes" id="UP000199356"/>
    </source>
</evidence>
<evidence type="ECO:0000256" key="1">
    <source>
        <dbReference type="ARBA" id="ARBA00022679"/>
    </source>
</evidence>
<dbReference type="InterPro" id="IPR036188">
    <property type="entry name" value="FAD/NAD-bd_sf"/>
</dbReference>
<dbReference type="Pfam" id="PF00586">
    <property type="entry name" value="AIRS"/>
    <property type="match status" value="1"/>
</dbReference>
<dbReference type="CDD" id="cd02195">
    <property type="entry name" value="SelD"/>
    <property type="match status" value="1"/>
</dbReference>
<keyword evidence="3" id="KW-0418">Kinase</keyword>
<dbReference type="InterPro" id="IPR016188">
    <property type="entry name" value="PurM-like_N"/>
</dbReference>
<keyword evidence="2" id="KW-0547">Nucleotide-binding</keyword>
<feature type="domain" description="PurM-like C-terminal" evidence="7">
    <location>
        <begin position="556"/>
        <end position="722"/>
    </location>
</feature>
<dbReference type="PANTHER" id="PTHR10256:SF0">
    <property type="entry name" value="INACTIVE SELENIDE, WATER DIKINASE-LIKE PROTEIN-RELATED"/>
    <property type="match status" value="1"/>
</dbReference>
<name>A0A1I5R041_9RHOB</name>
<dbReference type="GO" id="GO:0005737">
    <property type="term" value="C:cytoplasm"/>
    <property type="evidence" value="ECO:0007669"/>
    <property type="project" value="TreeGrafter"/>
</dbReference>
<dbReference type="InterPro" id="IPR023753">
    <property type="entry name" value="FAD/NAD-binding_dom"/>
</dbReference>
<dbReference type="EMBL" id="FOXA01000007">
    <property type="protein sequence ID" value="SFP51691.1"/>
    <property type="molecule type" value="Genomic_DNA"/>
</dbReference>
<sequence>MMQTIPHTRDIVLIGGGHAHALVLRRWGMKPLPGARLTLINPGPSAPYTGMLPGFVAGHYRREELDIDLVRLARFAGARLILGKADALDREAKRVHVAGRGWIGYDLVSLDIGIHAEMPSLPGFAAHAVAAKPLERLAEAWTAHLERLRACPEAAEAGAAVIGGGVGGVELSMALAHGGAQAAGRRMPVTLIDHHGVLPELAPSSTGALRRRMEKMGVTVIERAEVAEVGPGAVRLADGRELRSAFTVGAAGARPYDWLGATGLELEDGFVKVGATLRSVSDPSVFAVGDCAHLTHAPRPKAGVFAVREAPVLHANLRAALGAGRWRVYGPQKDYLKLISVGEKAAVADRSGREIEGRWLWRWKNHIDQKFMDKFRDLPEMPAPALPRKVAEGVRDEMHGGQPVCGGCGAKVAQNALVSALADLPRRRADVETGAGDDAAVLVMGGTRQVVTTDHLRAVTEDPFVMARIAAHHALGDVWAMGAAPQAALPALTLPRLSPRLQARTLGEIMEAAGAVFADAGAEIVGGHTATGAELSIGFTVTGLLDGPAITLAGARPGDRLILTKPLGSGTIMAAEMGLKAKGAWVALALELMQQGQGAAATILRDAHAMTDVTGFGLAGHLLAMLDASGVGAELRLDDVPLMEGAAELAAGGVRSTLWSANTAAAARTTLRAPEDAPLLFDPQTSGGLLAAVAKESAEDLVRRLRDAGYPSAEVGEIVDGPPILVIR</sequence>
<dbReference type="SUPFAM" id="SSF51905">
    <property type="entry name" value="FAD/NAD(P)-binding domain"/>
    <property type="match status" value="2"/>
</dbReference>
<dbReference type="Gene3D" id="3.50.50.100">
    <property type="match status" value="1"/>
</dbReference>
<evidence type="ECO:0000256" key="4">
    <source>
        <dbReference type="ARBA" id="ARBA00022840"/>
    </source>
</evidence>
<dbReference type="PANTHER" id="PTHR10256">
    <property type="entry name" value="SELENIDE, WATER DIKINASE"/>
    <property type="match status" value="1"/>
</dbReference>
<dbReference type="InterPro" id="IPR017584">
    <property type="entry name" value="Pyridine_nucleo_diS_OxRdtase_N"/>
</dbReference>
<dbReference type="InterPro" id="IPR004536">
    <property type="entry name" value="SPS/SelD"/>
</dbReference>
<dbReference type="NCBIfam" id="TIGR03169">
    <property type="entry name" value="Nterm_to_SelD"/>
    <property type="match status" value="1"/>
</dbReference>
<dbReference type="PRINTS" id="PR00411">
    <property type="entry name" value="PNDRDTASEI"/>
</dbReference>
<evidence type="ECO:0000259" key="7">
    <source>
        <dbReference type="Pfam" id="PF02769"/>
    </source>
</evidence>
<dbReference type="GO" id="GO:0016260">
    <property type="term" value="P:selenocysteine biosynthetic process"/>
    <property type="evidence" value="ECO:0007669"/>
    <property type="project" value="TreeGrafter"/>
</dbReference>
<dbReference type="SUPFAM" id="SSF56042">
    <property type="entry name" value="PurM C-terminal domain-like"/>
    <property type="match status" value="1"/>
</dbReference>
<keyword evidence="4" id="KW-0067">ATP-binding</keyword>
<reference evidence="9 10" key="1">
    <citation type="submission" date="2016-10" db="EMBL/GenBank/DDBJ databases">
        <authorList>
            <person name="de Groot N.N."/>
        </authorList>
    </citation>
    <scope>NUCLEOTIDE SEQUENCE [LARGE SCALE GENOMIC DNA]</scope>
    <source>
        <strain evidence="9 10">DSM 19547</strain>
    </source>
</reference>
<evidence type="ECO:0000259" key="8">
    <source>
        <dbReference type="Pfam" id="PF07992"/>
    </source>
</evidence>
<dbReference type="InterPro" id="IPR036676">
    <property type="entry name" value="PurM-like_C_sf"/>
</dbReference>
<accession>A0A1I5R041</accession>
<dbReference type="SUPFAM" id="SSF55326">
    <property type="entry name" value="PurM N-terminal domain-like"/>
    <property type="match status" value="1"/>
</dbReference>
<dbReference type="RefSeq" id="WP_093421591.1">
    <property type="nucleotide sequence ID" value="NZ_FOXA01000007.1"/>
</dbReference>
<dbReference type="InterPro" id="IPR010918">
    <property type="entry name" value="PurM-like_C_dom"/>
</dbReference>
<evidence type="ECO:0000313" key="9">
    <source>
        <dbReference type="EMBL" id="SFP51691.1"/>
    </source>
</evidence>
<feature type="domain" description="FAD/NAD(P)-binding" evidence="8">
    <location>
        <begin position="10"/>
        <end position="307"/>
    </location>
</feature>
<dbReference type="Pfam" id="PF07992">
    <property type="entry name" value="Pyr_redox_2"/>
    <property type="match status" value="1"/>
</dbReference>
<keyword evidence="1" id="KW-0808">Transferase</keyword>
<dbReference type="OrthoDB" id="9767928at2"/>
<protein>
    <submittedName>
        <fullName evidence="9">Selenophosphate synthase</fullName>
    </submittedName>
</protein>
<evidence type="ECO:0000259" key="6">
    <source>
        <dbReference type="Pfam" id="PF00586"/>
    </source>
</evidence>
<keyword evidence="5" id="KW-0711">Selenium</keyword>
<dbReference type="NCBIfam" id="TIGR00476">
    <property type="entry name" value="selD"/>
    <property type="match status" value="1"/>
</dbReference>
<dbReference type="InterPro" id="IPR036921">
    <property type="entry name" value="PurM-like_N_sf"/>
</dbReference>
<proteinExistence type="predicted"/>
<dbReference type="AlphaFoldDB" id="A0A1I5R041"/>
<dbReference type="Gene3D" id="3.90.650.10">
    <property type="entry name" value="PurM-like C-terminal domain"/>
    <property type="match status" value="1"/>
</dbReference>
<evidence type="ECO:0000256" key="5">
    <source>
        <dbReference type="ARBA" id="ARBA00023266"/>
    </source>
</evidence>
<dbReference type="Gene3D" id="3.30.1330.10">
    <property type="entry name" value="PurM-like, N-terminal domain"/>
    <property type="match status" value="1"/>
</dbReference>
<dbReference type="STRING" id="441119.SAMN04488047_107197"/>
<dbReference type="Pfam" id="PF02769">
    <property type="entry name" value="AIRS_C"/>
    <property type="match status" value="1"/>
</dbReference>
<feature type="domain" description="PurM-like N-terminal" evidence="6">
    <location>
        <begin position="436"/>
        <end position="544"/>
    </location>
</feature>
<dbReference type="Proteomes" id="UP000199356">
    <property type="component" value="Unassembled WGS sequence"/>
</dbReference>
<evidence type="ECO:0000256" key="2">
    <source>
        <dbReference type="ARBA" id="ARBA00022741"/>
    </source>
</evidence>
<dbReference type="GO" id="GO:0004756">
    <property type="term" value="F:selenide, water dikinase activity"/>
    <property type="evidence" value="ECO:0007669"/>
    <property type="project" value="TreeGrafter"/>
</dbReference>
<keyword evidence="10" id="KW-1185">Reference proteome</keyword>
<organism evidence="9 10">
    <name type="scientific">Tranquillimonas alkanivorans</name>
    <dbReference type="NCBI Taxonomy" id="441119"/>
    <lineage>
        <taxon>Bacteria</taxon>
        <taxon>Pseudomonadati</taxon>
        <taxon>Pseudomonadota</taxon>
        <taxon>Alphaproteobacteria</taxon>
        <taxon>Rhodobacterales</taxon>
        <taxon>Roseobacteraceae</taxon>
        <taxon>Tranquillimonas</taxon>
    </lineage>
</organism>
<evidence type="ECO:0000256" key="3">
    <source>
        <dbReference type="ARBA" id="ARBA00022777"/>
    </source>
</evidence>
<gene>
    <name evidence="9" type="ORF">SAMN04488047_107197</name>
</gene>
<dbReference type="GO" id="GO:0016491">
    <property type="term" value="F:oxidoreductase activity"/>
    <property type="evidence" value="ECO:0007669"/>
    <property type="project" value="InterPro"/>
</dbReference>
<dbReference type="GO" id="GO:0005524">
    <property type="term" value="F:ATP binding"/>
    <property type="evidence" value="ECO:0007669"/>
    <property type="project" value="UniProtKB-KW"/>
</dbReference>